<dbReference type="InterPro" id="IPR032818">
    <property type="entry name" value="DedA-like"/>
</dbReference>
<comment type="similarity">
    <text evidence="2 7">Belongs to the DedA family.</text>
</comment>
<dbReference type="EMBL" id="MHQV01000048">
    <property type="protein sequence ID" value="OHA09851.1"/>
    <property type="molecule type" value="Genomic_DNA"/>
</dbReference>
<comment type="subcellular location">
    <subcellularLocation>
        <location evidence="1 7">Cell membrane</location>
        <topology evidence="1 7">Multi-pass membrane protein</topology>
    </subcellularLocation>
</comment>
<keyword evidence="3 7" id="KW-1003">Cell membrane</keyword>
<dbReference type="AlphaFoldDB" id="A0A1G2LGB9"/>
<accession>A0A1G2LGB9</accession>
<evidence type="ECO:0000256" key="4">
    <source>
        <dbReference type="ARBA" id="ARBA00022692"/>
    </source>
</evidence>
<dbReference type="Proteomes" id="UP000179052">
    <property type="component" value="Unassembled WGS sequence"/>
</dbReference>
<dbReference type="GO" id="GO:0005886">
    <property type="term" value="C:plasma membrane"/>
    <property type="evidence" value="ECO:0007669"/>
    <property type="project" value="UniProtKB-SubCell"/>
</dbReference>
<evidence type="ECO:0000259" key="8">
    <source>
        <dbReference type="Pfam" id="PF09335"/>
    </source>
</evidence>
<reference evidence="9 10" key="1">
    <citation type="journal article" date="2016" name="Nat. Commun.">
        <title>Thousands of microbial genomes shed light on interconnected biogeochemical processes in an aquifer system.</title>
        <authorList>
            <person name="Anantharaman K."/>
            <person name="Brown C.T."/>
            <person name="Hug L.A."/>
            <person name="Sharon I."/>
            <person name="Castelle C.J."/>
            <person name="Probst A.J."/>
            <person name="Thomas B.C."/>
            <person name="Singh A."/>
            <person name="Wilkins M.J."/>
            <person name="Karaoz U."/>
            <person name="Brodie E.L."/>
            <person name="Williams K.H."/>
            <person name="Hubbard S.S."/>
            <person name="Banfield J.F."/>
        </authorList>
    </citation>
    <scope>NUCLEOTIDE SEQUENCE [LARGE SCALE GENOMIC DNA]</scope>
</reference>
<dbReference type="Pfam" id="PF09335">
    <property type="entry name" value="VTT_dom"/>
    <property type="match status" value="1"/>
</dbReference>
<evidence type="ECO:0000256" key="6">
    <source>
        <dbReference type="ARBA" id="ARBA00023136"/>
    </source>
</evidence>
<feature type="transmembrane region" description="Helical" evidence="7">
    <location>
        <begin position="52"/>
        <end position="74"/>
    </location>
</feature>
<dbReference type="PANTHER" id="PTHR30353:SF0">
    <property type="entry name" value="TRANSMEMBRANE PROTEIN"/>
    <property type="match status" value="1"/>
</dbReference>
<name>A0A1G2LGB9_9BACT</name>
<evidence type="ECO:0000256" key="2">
    <source>
        <dbReference type="ARBA" id="ARBA00010792"/>
    </source>
</evidence>
<keyword evidence="5 7" id="KW-1133">Transmembrane helix</keyword>
<evidence type="ECO:0000256" key="1">
    <source>
        <dbReference type="ARBA" id="ARBA00004651"/>
    </source>
</evidence>
<evidence type="ECO:0000256" key="5">
    <source>
        <dbReference type="ARBA" id="ARBA00022989"/>
    </source>
</evidence>
<sequence>MFDIATLIKTAGYSGIFGIIFAESGLLFGIFLPGDSLLFTAGFLASQGYLDIRLLVIVTFLAAVLGDQTGYSIGRYFGPKIFKRPKSILFDPEYVVRARIFYERYGGKAITLARFMPVIRTIAPALAGVGVMRYATFFFYNVIGGLLWGVLLPVVGYYLGALIPGVDRYIVPIVAVIIALSVLPGVLHILRDPARRKQLRVGFLAKFSRRS</sequence>
<gene>
    <name evidence="9" type="ORF">A3H71_02340</name>
</gene>
<evidence type="ECO:0000256" key="3">
    <source>
        <dbReference type="ARBA" id="ARBA00022475"/>
    </source>
</evidence>
<feature type="transmembrane region" description="Helical" evidence="7">
    <location>
        <begin position="138"/>
        <end position="163"/>
    </location>
</feature>
<feature type="transmembrane region" description="Helical" evidence="7">
    <location>
        <begin position="12"/>
        <end position="32"/>
    </location>
</feature>
<evidence type="ECO:0000313" key="9">
    <source>
        <dbReference type="EMBL" id="OHA09851.1"/>
    </source>
</evidence>
<evidence type="ECO:0000313" key="10">
    <source>
        <dbReference type="Proteomes" id="UP000179052"/>
    </source>
</evidence>
<feature type="transmembrane region" description="Helical" evidence="7">
    <location>
        <begin position="169"/>
        <end position="190"/>
    </location>
</feature>
<dbReference type="PANTHER" id="PTHR30353">
    <property type="entry name" value="INNER MEMBRANE PROTEIN DEDA-RELATED"/>
    <property type="match status" value="1"/>
</dbReference>
<organism evidence="9 10">
    <name type="scientific">Candidatus Sungbacteria bacterium RIFCSPLOWO2_02_FULL_48_13b</name>
    <dbReference type="NCBI Taxonomy" id="1802283"/>
    <lineage>
        <taxon>Bacteria</taxon>
        <taxon>Candidatus Sungiibacteriota</taxon>
    </lineage>
</organism>
<dbReference type="InterPro" id="IPR032816">
    <property type="entry name" value="VTT_dom"/>
</dbReference>
<dbReference type="STRING" id="1802283.A3H71_02340"/>
<evidence type="ECO:0000256" key="7">
    <source>
        <dbReference type="RuleBase" id="RU367016"/>
    </source>
</evidence>
<proteinExistence type="inferred from homology"/>
<keyword evidence="6 7" id="KW-0472">Membrane</keyword>
<protein>
    <recommendedName>
        <fullName evidence="8">VTT domain-containing protein</fullName>
    </recommendedName>
</protein>
<keyword evidence="4 7" id="KW-0812">Transmembrane</keyword>
<feature type="domain" description="VTT" evidence="8">
    <location>
        <begin position="32"/>
        <end position="157"/>
    </location>
</feature>
<comment type="caution">
    <text evidence="9">The sequence shown here is derived from an EMBL/GenBank/DDBJ whole genome shotgun (WGS) entry which is preliminary data.</text>
</comment>